<evidence type="ECO:0000256" key="4">
    <source>
        <dbReference type="ARBA" id="ARBA00022496"/>
    </source>
</evidence>
<reference evidence="13" key="2">
    <citation type="submission" date="2020-09" db="EMBL/GenBank/DDBJ databases">
        <authorList>
            <person name="Sun Q."/>
            <person name="Zhou Y."/>
        </authorList>
    </citation>
    <scope>NUCLEOTIDE SEQUENCE</scope>
    <source>
        <strain evidence="13">CGMCC 1.15519</strain>
    </source>
</reference>
<protein>
    <recommendedName>
        <fullName evidence="12">TonB-dependent receptor plug domain-containing protein</fullName>
    </recommendedName>
</protein>
<dbReference type="PANTHER" id="PTHR32552">
    <property type="entry name" value="FERRICHROME IRON RECEPTOR-RELATED"/>
    <property type="match status" value="1"/>
</dbReference>
<keyword evidence="3 11" id="KW-1134">Transmembrane beta strand</keyword>
<gene>
    <name evidence="13" type="ORF">GCM10011529_03050</name>
</gene>
<name>A0A917E4B3_9SPHN</name>
<evidence type="ECO:0000256" key="11">
    <source>
        <dbReference type="PROSITE-ProRule" id="PRU01360"/>
    </source>
</evidence>
<dbReference type="InterPro" id="IPR012910">
    <property type="entry name" value="Plug_dom"/>
</dbReference>
<comment type="subcellular location">
    <subcellularLocation>
        <location evidence="1 11">Cell outer membrane</location>
        <topology evidence="1 11">Multi-pass membrane protein</topology>
    </subcellularLocation>
</comment>
<sequence length="397" mass="42659">MVTARRRDERLVDTPVAITAVSGATLNAYSVTRVTDLATLVPSLIAGKAASGSSASIFLRGVGSTALSAGFDQSVSFVIDGLPMSRGREISLPQFDVRGVEVLKGPQALYFGRNTTGGLISVTTNGPTDELEAGIKGDYGFKAQEKYVEAYISGPLTDTIRGRVAGRYSKANGAFVNTAALTYPTPIPGQVRTRNADRRGYSEAYSGRVTLDWQPTDGITFELKGGATKMTDGGPTDLIERVCGGGRTTPLPANGIPPSPNADCVVNGRSDSSALPIQVAEANYRNARDGRMYADFDSQYAILTGNIESEPFDLASITGFYRFNQTDLNNVSGEAYPASFSQLANFTQYSQELRFQSKFAGPLNVLVGAFYAHGKFKFDTDAYISSRCRSIRRRARM</sequence>
<evidence type="ECO:0000256" key="6">
    <source>
        <dbReference type="ARBA" id="ARBA00023004"/>
    </source>
</evidence>
<organism evidence="13 14">
    <name type="scientific">Sandarakinorhabdus glacialis</name>
    <dbReference type="NCBI Taxonomy" id="1614636"/>
    <lineage>
        <taxon>Bacteria</taxon>
        <taxon>Pseudomonadati</taxon>
        <taxon>Pseudomonadota</taxon>
        <taxon>Alphaproteobacteria</taxon>
        <taxon>Sphingomonadales</taxon>
        <taxon>Sphingosinicellaceae</taxon>
        <taxon>Sandarakinorhabdus</taxon>
    </lineage>
</organism>
<evidence type="ECO:0000256" key="1">
    <source>
        <dbReference type="ARBA" id="ARBA00004571"/>
    </source>
</evidence>
<keyword evidence="10 11" id="KW-0998">Cell outer membrane</keyword>
<dbReference type="PROSITE" id="PS52016">
    <property type="entry name" value="TONB_DEPENDENT_REC_3"/>
    <property type="match status" value="1"/>
</dbReference>
<dbReference type="InterPro" id="IPR036942">
    <property type="entry name" value="Beta-barrel_TonB_sf"/>
</dbReference>
<dbReference type="AlphaFoldDB" id="A0A917E4B3"/>
<keyword evidence="4" id="KW-0410">Iron transport</keyword>
<dbReference type="InterPro" id="IPR039426">
    <property type="entry name" value="TonB-dep_rcpt-like"/>
</dbReference>
<comment type="caution">
    <text evidence="13">The sequence shown here is derived from an EMBL/GenBank/DDBJ whole genome shotgun (WGS) entry which is preliminary data.</text>
</comment>
<comment type="similarity">
    <text evidence="11">Belongs to the TonB-dependent receptor family.</text>
</comment>
<reference evidence="13" key="1">
    <citation type="journal article" date="2014" name="Int. J. Syst. Evol. Microbiol.">
        <title>Complete genome sequence of Corynebacterium casei LMG S-19264T (=DSM 44701T), isolated from a smear-ripened cheese.</title>
        <authorList>
            <consortium name="US DOE Joint Genome Institute (JGI-PGF)"/>
            <person name="Walter F."/>
            <person name="Albersmeier A."/>
            <person name="Kalinowski J."/>
            <person name="Ruckert C."/>
        </authorList>
    </citation>
    <scope>NUCLEOTIDE SEQUENCE</scope>
    <source>
        <strain evidence="13">CGMCC 1.15519</strain>
    </source>
</reference>
<evidence type="ECO:0000256" key="5">
    <source>
        <dbReference type="ARBA" id="ARBA00022692"/>
    </source>
</evidence>
<keyword evidence="6" id="KW-0408">Iron</keyword>
<dbReference type="EMBL" id="BMJM01000001">
    <property type="protein sequence ID" value="GGE00267.1"/>
    <property type="molecule type" value="Genomic_DNA"/>
</dbReference>
<dbReference type="SUPFAM" id="SSF56935">
    <property type="entry name" value="Porins"/>
    <property type="match status" value="1"/>
</dbReference>
<evidence type="ECO:0000259" key="12">
    <source>
        <dbReference type="Pfam" id="PF07715"/>
    </source>
</evidence>
<dbReference type="Pfam" id="PF07715">
    <property type="entry name" value="Plug"/>
    <property type="match status" value="1"/>
</dbReference>
<evidence type="ECO:0000313" key="13">
    <source>
        <dbReference type="EMBL" id="GGE00267.1"/>
    </source>
</evidence>
<keyword evidence="8" id="KW-0798">TonB box</keyword>
<evidence type="ECO:0000256" key="10">
    <source>
        <dbReference type="ARBA" id="ARBA00023237"/>
    </source>
</evidence>
<dbReference type="Proteomes" id="UP000635071">
    <property type="component" value="Unassembled WGS sequence"/>
</dbReference>
<keyword evidence="14" id="KW-1185">Reference proteome</keyword>
<keyword evidence="9 11" id="KW-0472">Membrane</keyword>
<dbReference type="GO" id="GO:0009279">
    <property type="term" value="C:cell outer membrane"/>
    <property type="evidence" value="ECO:0007669"/>
    <property type="project" value="UniProtKB-SubCell"/>
</dbReference>
<evidence type="ECO:0000313" key="14">
    <source>
        <dbReference type="Proteomes" id="UP000635071"/>
    </source>
</evidence>
<accession>A0A917E4B3</accession>
<dbReference type="RefSeq" id="WP_207792471.1">
    <property type="nucleotide sequence ID" value="NZ_BMJM01000001.1"/>
</dbReference>
<evidence type="ECO:0000256" key="9">
    <source>
        <dbReference type="ARBA" id="ARBA00023136"/>
    </source>
</evidence>
<dbReference type="Gene3D" id="2.40.170.20">
    <property type="entry name" value="TonB-dependent receptor, beta-barrel domain"/>
    <property type="match status" value="1"/>
</dbReference>
<keyword evidence="5 11" id="KW-0812">Transmembrane</keyword>
<evidence type="ECO:0000256" key="3">
    <source>
        <dbReference type="ARBA" id="ARBA00022452"/>
    </source>
</evidence>
<evidence type="ECO:0000256" key="8">
    <source>
        <dbReference type="ARBA" id="ARBA00023077"/>
    </source>
</evidence>
<evidence type="ECO:0000256" key="7">
    <source>
        <dbReference type="ARBA" id="ARBA00023065"/>
    </source>
</evidence>
<keyword evidence="7" id="KW-0406">Ion transport</keyword>
<feature type="domain" description="TonB-dependent receptor plug" evidence="12">
    <location>
        <begin position="11"/>
        <end position="118"/>
    </location>
</feature>
<proteinExistence type="inferred from homology"/>
<evidence type="ECO:0000256" key="2">
    <source>
        <dbReference type="ARBA" id="ARBA00022448"/>
    </source>
</evidence>
<dbReference type="GO" id="GO:0006826">
    <property type="term" value="P:iron ion transport"/>
    <property type="evidence" value="ECO:0007669"/>
    <property type="project" value="UniProtKB-KW"/>
</dbReference>
<keyword evidence="2 11" id="KW-0813">Transport</keyword>
<dbReference type="PANTHER" id="PTHR32552:SF81">
    <property type="entry name" value="TONB-DEPENDENT OUTER MEMBRANE RECEPTOR"/>
    <property type="match status" value="1"/>
</dbReference>